<dbReference type="InterPro" id="IPR023214">
    <property type="entry name" value="HAD_sf"/>
</dbReference>
<evidence type="ECO:0008006" key="3">
    <source>
        <dbReference type="Google" id="ProtNLM"/>
    </source>
</evidence>
<proteinExistence type="predicted"/>
<dbReference type="Pfam" id="PF12710">
    <property type="entry name" value="HAD"/>
    <property type="match status" value="1"/>
</dbReference>
<name>A0ABP0ZLG2_9ASCO</name>
<dbReference type="RefSeq" id="XP_066830155.1">
    <property type="nucleotide sequence ID" value="XM_066973303.1"/>
</dbReference>
<dbReference type="GeneID" id="92208413"/>
<sequence length="262" mass="29515">MTSLRKIRPRLVISDWDETITKKDTIRHVASIPYHFNPHLTPRFSHYTEIYTDAYTTLRSSYGPCTTLAAHIDFQSRMDAVEATSITAMEKDGIFRGLTRSQLEHAPSLDSIEVRTNAVDLIARCQGSNVPFVVLSANWSSLVIQSVLRRCGLSGVRVVTNELEFDDSGEEARTTGRWRRDVVVRTSRDKLAQVEILMRRAGVSDNVVYVGDSLTDLLPVLNVKYPFVISGSKLEKVLKELNVEGVTYGTWSDFISLIDWST</sequence>
<organism evidence="1 2">
    <name type="scientific">Lodderomyces beijingensis</name>
    <dbReference type="NCBI Taxonomy" id="1775926"/>
    <lineage>
        <taxon>Eukaryota</taxon>
        <taxon>Fungi</taxon>
        <taxon>Dikarya</taxon>
        <taxon>Ascomycota</taxon>
        <taxon>Saccharomycotina</taxon>
        <taxon>Pichiomycetes</taxon>
        <taxon>Debaryomycetaceae</taxon>
        <taxon>Candida/Lodderomyces clade</taxon>
        <taxon>Lodderomyces</taxon>
    </lineage>
</organism>
<keyword evidence="2" id="KW-1185">Reference proteome</keyword>
<reference evidence="1 2" key="1">
    <citation type="submission" date="2024-03" db="EMBL/GenBank/DDBJ databases">
        <authorList>
            <person name="Brejova B."/>
        </authorList>
    </citation>
    <scope>NUCLEOTIDE SEQUENCE [LARGE SCALE GENOMIC DNA]</scope>
    <source>
        <strain evidence="1 2">CBS 14171</strain>
    </source>
</reference>
<dbReference type="PANTHER" id="PTHR28181:SF1">
    <property type="entry name" value="COLD TOLERANCE PROTEIN 1"/>
    <property type="match status" value="1"/>
</dbReference>
<protein>
    <recommendedName>
        <fullName evidence="3">HAD-like protein</fullName>
    </recommendedName>
</protein>
<dbReference type="Gene3D" id="3.40.50.1000">
    <property type="entry name" value="HAD superfamily/HAD-like"/>
    <property type="match status" value="1"/>
</dbReference>
<evidence type="ECO:0000313" key="2">
    <source>
        <dbReference type="Proteomes" id="UP001497383"/>
    </source>
</evidence>
<dbReference type="InterPro" id="IPR036412">
    <property type="entry name" value="HAD-like_sf"/>
</dbReference>
<gene>
    <name evidence="1" type="ORF">LODBEIA_P32170</name>
</gene>
<dbReference type="Proteomes" id="UP001497383">
    <property type="component" value="Chromosome 4"/>
</dbReference>
<dbReference type="SUPFAM" id="SSF56784">
    <property type="entry name" value="HAD-like"/>
    <property type="match status" value="1"/>
</dbReference>
<evidence type="ECO:0000313" key="1">
    <source>
        <dbReference type="EMBL" id="CAK9438993.1"/>
    </source>
</evidence>
<dbReference type="PANTHER" id="PTHR28181">
    <property type="entry name" value="UPF0655 PROTEIN YCR015C"/>
    <property type="match status" value="1"/>
</dbReference>
<dbReference type="EMBL" id="OZ022408">
    <property type="protein sequence ID" value="CAK9438993.1"/>
    <property type="molecule type" value="Genomic_DNA"/>
</dbReference>
<dbReference type="InterPro" id="IPR050849">
    <property type="entry name" value="HAD-like_hydrolase_phosphatase"/>
</dbReference>
<accession>A0ABP0ZLG2</accession>